<accession>A0ACB5RD42</accession>
<gene>
    <name evidence="1" type="ORF">rsdtw13_24430</name>
</gene>
<reference evidence="1" key="1">
    <citation type="journal article" date="2025" name="Int. J. Syst. Evol. Microbiol.">
        <title>Inconstantimicrobium mannanitabidum sp. nov., a novel member of the family Clostridiaceae isolated from anoxic soil under the treatment of reductive soil disinfestation.</title>
        <authorList>
            <person name="Ueki A."/>
            <person name="Tonouchi A."/>
            <person name="Honma S."/>
            <person name="Kaku N."/>
            <person name="Ueki K."/>
        </authorList>
    </citation>
    <scope>NUCLEOTIDE SEQUENCE</scope>
    <source>
        <strain evidence="1">TW13</strain>
    </source>
</reference>
<dbReference type="Proteomes" id="UP001058074">
    <property type="component" value="Unassembled WGS sequence"/>
</dbReference>
<name>A0ACB5RD42_9CLOT</name>
<proteinExistence type="predicted"/>
<evidence type="ECO:0000313" key="1">
    <source>
        <dbReference type="EMBL" id="GKX67185.1"/>
    </source>
</evidence>
<comment type="caution">
    <text evidence="1">The sequence shown here is derived from an EMBL/GenBank/DDBJ whole genome shotgun (WGS) entry which is preliminary data.</text>
</comment>
<sequence>MEYSIGEVAKKLNLTTSTLRYYDKEGLIPFVKRNDSGIRTFSDEDLNSLHIIECLKNTGMPIKDIKTFIDWCAEGDSTLKERYDMFVERKKLVEEQMANLQTTLDTINYKCEYYKDALEASSDKIHYHKISQDLPKSSCTKSQQL</sequence>
<protein>
    <submittedName>
        <fullName evidence="1">MerR family transcriptional regulator</fullName>
    </submittedName>
</protein>
<keyword evidence="2" id="KW-1185">Reference proteome</keyword>
<dbReference type="EMBL" id="BROD01000001">
    <property type="protein sequence ID" value="GKX67185.1"/>
    <property type="molecule type" value="Genomic_DNA"/>
</dbReference>
<evidence type="ECO:0000313" key="2">
    <source>
        <dbReference type="Proteomes" id="UP001058074"/>
    </source>
</evidence>
<organism evidence="1 2">
    <name type="scientific">Inconstantimicrobium mannanitabidum</name>
    <dbReference type="NCBI Taxonomy" id="1604901"/>
    <lineage>
        <taxon>Bacteria</taxon>
        <taxon>Bacillati</taxon>
        <taxon>Bacillota</taxon>
        <taxon>Clostridia</taxon>
        <taxon>Eubacteriales</taxon>
        <taxon>Clostridiaceae</taxon>
        <taxon>Inconstantimicrobium</taxon>
    </lineage>
</organism>